<gene>
    <name evidence="12" type="ORF">NNC68_03600</name>
</gene>
<dbReference type="CDD" id="cd14014">
    <property type="entry name" value="STKc_PknB_like"/>
    <property type="match status" value="1"/>
</dbReference>
<keyword evidence="6" id="KW-0067">ATP-binding</keyword>
<reference evidence="12" key="1">
    <citation type="submission" date="2022-07" db="EMBL/GenBank/DDBJ databases">
        <title>Prevotella copri.</title>
        <authorList>
            <person name="Yang C."/>
        </authorList>
    </citation>
    <scope>NUCLEOTIDE SEQUENCE</scope>
    <source>
        <strain evidence="12">HF1805</strain>
    </source>
</reference>
<dbReference type="PANTHER" id="PTHR43671">
    <property type="entry name" value="SERINE/THREONINE-PROTEIN KINASE NEK"/>
    <property type="match status" value="1"/>
</dbReference>
<dbReference type="PROSITE" id="PS50011">
    <property type="entry name" value="PROTEIN_KINASE_DOM"/>
    <property type="match status" value="1"/>
</dbReference>
<keyword evidence="3" id="KW-0808">Transferase</keyword>
<dbReference type="InterPro" id="IPR050660">
    <property type="entry name" value="NEK_Ser/Thr_kinase"/>
</dbReference>
<dbReference type="GO" id="GO:0004674">
    <property type="term" value="F:protein serine/threonine kinase activity"/>
    <property type="evidence" value="ECO:0007669"/>
    <property type="project" value="UniProtKB-KW"/>
</dbReference>
<feature type="transmembrane region" description="Helical" evidence="10">
    <location>
        <begin position="344"/>
        <end position="361"/>
    </location>
</feature>
<keyword evidence="10" id="KW-0812">Transmembrane</keyword>
<dbReference type="InterPro" id="IPR008271">
    <property type="entry name" value="Ser/Thr_kinase_AS"/>
</dbReference>
<evidence type="ECO:0000256" key="7">
    <source>
        <dbReference type="ARBA" id="ARBA00047899"/>
    </source>
</evidence>
<comment type="caution">
    <text evidence="12">The sequence shown here is derived from an EMBL/GenBank/DDBJ whole genome shotgun (WGS) entry which is preliminary data.</text>
</comment>
<keyword evidence="4" id="KW-0547">Nucleotide-binding</keyword>
<keyword evidence="5 12" id="KW-0418">Kinase</keyword>
<dbReference type="SUPFAM" id="SSF56112">
    <property type="entry name" value="Protein kinase-like (PK-like)"/>
    <property type="match status" value="1"/>
</dbReference>
<dbReference type="Proteomes" id="UP001205506">
    <property type="component" value="Unassembled WGS sequence"/>
</dbReference>
<evidence type="ECO:0000259" key="11">
    <source>
        <dbReference type="PROSITE" id="PS50011"/>
    </source>
</evidence>
<evidence type="ECO:0000256" key="5">
    <source>
        <dbReference type="ARBA" id="ARBA00022777"/>
    </source>
</evidence>
<comment type="catalytic activity">
    <reaction evidence="7">
        <text>L-threonyl-[protein] + ATP = O-phospho-L-threonyl-[protein] + ADP + H(+)</text>
        <dbReference type="Rhea" id="RHEA:46608"/>
        <dbReference type="Rhea" id="RHEA-COMP:11060"/>
        <dbReference type="Rhea" id="RHEA-COMP:11605"/>
        <dbReference type="ChEBI" id="CHEBI:15378"/>
        <dbReference type="ChEBI" id="CHEBI:30013"/>
        <dbReference type="ChEBI" id="CHEBI:30616"/>
        <dbReference type="ChEBI" id="CHEBI:61977"/>
        <dbReference type="ChEBI" id="CHEBI:456216"/>
        <dbReference type="EC" id="2.7.11.1"/>
    </reaction>
</comment>
<organism evidence="12 13">
    <name type="scientific">Segatella copri</name>
    <dbReference type="NCBI Taxonomy" id="165179"/>
    <lineage>
        <taxon>Bacteria</taxon>
        <taxon>Pseudomonadati</taxon>
        <taxon>Bacteroidota</taxon>
        <taxon>Bacteroidia</taxon>
        <taxon>Bacteroidales</taxon>
        <taxon>Prevotellaceae</taxon>
        <taxon>Segatella</taxon>
    </lineage>
</organism>
<keyword evidence="10" id="KW-0472">Membrane</keyword>
<comment type="catalytic activity">
    <reaction evidence="8">
        <text>L-seryl-[protein] + ATP = O-phospho-L-seryl-[protein] + ADP + H(+)</text>
        <dbReference type="Rhea" id="RHEA:17989"/>
        <dbReference type="Rhea" id="RHEA-COMP:9863"/>
        <dbReference type="Rhea" id="RHEA-COMP:11604"/>
        <dbReference type="ChEBI" id="CHEBI:15378"/>
        <dbReference type="ChEBI" id="CHEBI:29999"/>
        <dbReference type="ChEBI" id="CHEBI:30616"/>
        <dbReference type="ChEBI" id="CHEBI:83421"/>
        <dbReference type="ChEBI" id="CHEBI:456216"/>
        <dbReference type="EC" id="2.7.11.1"/>
    </reaction>
</comment>
<accession>A0AAW5I6R2</accession>
<dbReference type="RefSeq" id="WP_254969882.1">
    <property type="nucleotide sequence ID" value="NZ_JANDWU010000003.1"/>
</dbReference>
<protein>
    <recommendedName>
        <fullName evidence="1">non-specific serine/threonine protein kinase</fullName>
        <ecNumber evidence="1">2.7.11.1</ecNumber>
    </recommendedName>
</protein>
<evidence type="ECO:0000256" key="8">
    <source>
        <dbReference type="ARBA" id="ARBA00048679"/>
    </source>
</evidence>
<dbReference type="SMART" id="SM00220">
    <property type="entry name" value="S_TKc"/>
    <property type="match status" value="1"/>
</dbReference>
<evidence type="ECO:0000256" key="3">
    <source>
        <dbReference type="ARBA" id="ARBA00022679"/>
    </source>
</evidence>
<dbReference type="InterPro" id="IPR000719">
    <property type="entry name" value="Prot_kinase_dom"/>
</dbReference>
<sequence length="507" mass="56040">MVEIQQGEEINGRYVLKEYKGRGTFGQVWLAYDKAKDENVAIKFYVALDHKGREEFIQEYRIAAGLEHPNLLVTKDFGVWQDYPWLTMRFCDSGSAGDMVGTLRPTSEDERTIWRFIHDVAAGLAYLHHVKPEPIVHQDIKPDNVLIASDGTFLITDFGISKRIRNTMSKQSTRALKAGAPAYMGPERFSANPEPILASDVWSLGASIYELAEGELPFSGMGGVMMNQGAEIPLLGAGWSKNLNDIMRWCLEKETWDRARADQVEKIAKEVIDSQGEVCVEELIANMKGKATSTVKGEKSDPRATNPHVSGAIGNTQSESKQEIDEHANYSEPIASNTWWKKPLFGLTAVVVLALAVFFVWNGTREEQPKGNTVKVVKEVTPAKSPEATKKKVVVTKEEKKTSSAIAKVKPKSVRVVAPKVETQASTARQGTLSLGYATWEGGIKSGKPDGRGIMRFSSNHRIDSRDPKGRIAETGDKVEGSYVNGHLSFGKWYKSDGTTETIMLGE</sequence>
<dbReference type="InterPro" id="IPR011009">
    <property type="entry name" value="Kinase-like_dom_sf"/>
</dbReference>
<evidence type="ECO:0000313" key="12">
    <source>
        <dbReference type="EMBL" id="MCP9548564.1"/>
    </source>
</evidence>
<dbReference type="Gene3D" id="1.10.510.10">
    <property type="entry name" value="Transferase(Phosphotransferase) domain 1"/>
    <property type="match status" value="1"/>
</dbReference>
<evidence type="ECO:0000256" key="2">
    <source>
        <dbReference type="ARBA" id="ARBA00022527"/>
    </source>
</evidence>
<evidence type="ECO:0000256" key="4">
    <source>
        <dbReference type="ARBA" id="ARBA00022741"/>
    </source>
</evidence>
<feature type="region of interest" description="Disordered" evidence="9">
    <location>
        <begin position="291"/>
        <end position="326"/>
    </location>
</feature>
<dbReference type="EC" id="2.7.11.1" evidence="1"/>
<name>A0AAW5I6R2_9BACT</name>
<evidence type="ECO:0000256" key="9">
    <source>
        <dbReference type="SAM" id="MobiDB-lite"/>
    </source>
</evidence>
<keyword evidence="2 12" id="KW-0723">Serine/threonine-protein kinase</keyword>
<feature type="domain" description="Protein kinase" evidence="11">
    <location>
        <begin position="14"/>
        <end position="272"/>
    </location>
</feature>
<evidence type="ECO:0000256" key="1">
    <source>
        <dbReference type="ARBA" id="ARBA00012513"/>
    </source>
</evidence>
<proteinExistence type="predicted"/>
<keyword evidence="10" id="KW-1133">Transmembrane helix</keyword>
<dbReference type="AlphaFoldDB" id="A0AAW5I6R2"/>
<dbReference type="Pfam" id="PF00069">
    <property type="entry name" value="Pkinase"/>
    <property type="match status" value="1"/>
</dbReference>
<evidence type="ECO:0000313" key="13">
    <source>
        <dbReference type="Proteomes" id="UP001205506"/>
    </source>
</evidence>
<dbReference type="PROSITE" id="PS00108">
    <property type="entry name" value="PROTEIN_KINASE_ST"/>
    <property type="match status" value="1"/>
</dbReference>
<evidence type="ECO:0000256" key="6">
    <source>
        <dbReference type="ARBA" id="ARBA00022840"/>
    </source>
</evidence>
<dbReference type="PANTHER" id="PTHR43671:SF98">
    <property type="entry name" value="SERINE_THREONINE-PROTEIN KINASE NEK11"/>
    <property type="match status" value="1"/>
</dbReference>
<evidence type="ECO:0000256" key="10">
    <source>
        <dbReference type="SAM" id="Phobius"/>
    </source>
</evidence>
<dbReference type="EMBL" id="JANDWU010000003">
    <property type="protein sequence ID" value="MCP9548564.1"/>
    <property type="molecule type" value="Genomic_DNA"/>
</dbReference>
<dbReference type="GO" id="GO:0005524">
    <property type="term" value="F:ATP binding"/>
    <property type="evidence" value="ECO:0007669"/>
    <property type="project" value="UniProtKB-KW"/>
</dbReference>